<feature type="region of interest" description="Disordered" evidence="2">
    <location>
        <begin position="277"/>
        <end position="307"/>
    </location>
</feature>
<evidence type="ECO:0000259" key="4">
    <source>
        <dbReference type="Pfam" id="PF07742"/>
    </source>
</evidence>
<dbReference type="Gene3D" id="3.90.640.90">
    <property type="entry name" value="Anti-proliferative protein, N-terminal domain"/>
    <property type="match status" value="1"/>
</dbReference>
<feature type="compositionally biased region" description="Low complexity" evidence="2">
    <location>
        <begin position="277"/>
        <end position="294"/>
    </location>
</feature>
<name>A0A9Q5HSS1_SANBA</name>
<dbReference type="PANTHER" id="PTHR22978:SF22">
    <property type="entry name" value="BTG FAMILY PROTEIN"/>
    <property type="match status" value="1"/>
</dbReference>
<dbReference type="GO" id="GO:0005737">
    <property type="term" value="C:cytoplasm"/>
    <property type="evidence" value="ECO:0007669"/>
    <property type="project" value="TreeGrafter"/>
</dbReference>
<feature type="chain" id="PRO_5040121865" description="Anti-proliferative protein domain-containing protein" evidence="3">
    <location>
        <begin position="20"/>
        <end position="354"/>
    </location>
</feature>
<keyword evidence="3" id="KW-0732">Signal</keyword>
<dbReference type="AlphaFoldDB" id="A0A9Q5HSS1"/>
<gene>
    <name evidence="5" type="ORF">A7U60_g7862</name>
</gene>
<dbReference type="GO" id="GO:0005634">
    <property type="term" value="C:nucleus"/>
    <property type="evidence" value="ECO:0007669"/>
    <property type="project" value="TreeGrafter"/>
</dbReference>
<dbReference type="InterPro" id="IPR036054">
    <property type="entry name" value="BTG-like_sf"/>
</dbReference>
<evidence type="ECO:0000256" key="2">
    <source>
        <dbReference type="SAM" id="MobiDB-lite"/>
    </source>
</evidence>
<dbReference type="InterPro" id="IPR002087">
    <property type="entry name" value="Anti_prolifrtn"/>
</dbReference>
<sequence>MSMATTLSATSLAVTVAHAVTYLTRPLATRLTQSSLSALQTVLEASLAAAFAPTWTPHDPTRGSGRRVLSFAPGCLPPKPVYKACAAVGVDWTAWSTLLSDKEFDLLVDPGSVCLRIPRPWGPPSCVTIWCSEGHYQALDLATKGVQVQRSCGVHTPQPIAAVPAPQPSKTLAQRLIEDDEEEDLFSLIDAKVRDAEWKSPVTEVFPTTVSFGGQFTLTPAGAAAATATLMNPAASFLGHSRSSSRSSITSAASTSSSFLSDDALSSCGSLSSVSTASSALSGAGTSSTSTSISNDRKIGHARSRSGRVFIDKNRTEVTPYDGGKTTVLTGGVMLGAPPARNSHAASRNKIPRF</sequence>
<comment type="similarity">
    <text evidence="1">Belongs to the BTG family.</text>
</comment>
<dbReference type="SUPFAM" id="SSF160696">
    <property type="entry name" value="BTG domain-like"/>
    <property type="match status" value="1"/>
</dbReference>
<evidence type="ECO:0000313" key="6">
    <source>
        <dbReference type="Proteomes" id="UP000757232"/>
    </source>
</evidence>
<dbReference type="OrthoDB" id="19928at2759"/>
<evidence type="ECO:0000256" key="3">
    <source>
        <dbReference type="SAM" id="SignalP"/>
    </source>
</evidence>
<feature type="domain" description="Anti-proliferative protein" evidence="4">
    <location>
        <begin position="16"/>
        <end position="117"/>
    </location>
</feature>
<dbReference type="EMBL" id="LNZH02000211">
    <property type="protein sequence ID" value="OCB85235.1"/>
    <property type="molecule type" value="Genomic_DNA"/>
</dbReference>
<proteinExistence type="inferred from homology"/>
<protein>
    <recommendedName>
        <fullName evidence="4">Anti-proliferative protein domain-containing protein</fullName>
    </recommendedName>
</protein>
<comment type="caution">
    <text evidence="5">The sequence shown here is derived from an EMBL/GenBank/DDBJ whole genome shotgun (WGS) entry which is preliminary data.</text>
</comment>
<evidence type="ECO:0000256" key="1">
    <source>
        <dbReference type="ARBA" id="ARBA00007989"/>
    </source>
</evidence>
<feature type="signal peptide" evidence="3">
    <location>
        <begin position="1"/>
        <end position="19"/>
    </location>
</feature>
<dbReference type="InterPro" id="IPR033332">
    <property type="entry name" value="BTG"/>
</dbReference>
<keyword evidence="6" id="KW-1185">Reference proteome</keyword>
<dbReference type="Pfam" id="PF07742">
    <property type="entry name" value="BTG"/>
    <property type="match status" value="1"/>
</dbReference>
<dbReference type="PANTHER" id="PTHR22978">
    <property type="entry name" value="B-CELL TRANSLOCATION GENE"/>
    <property type="match status" value="1"/>
</dbReference>
<dbReference type="Proteomes" id="UP000757232">
    <property type="component" value="Unassembled WGS sequence"/>
</dbReference>
<evidence type="ECO:0000313" key="5">
    <source>
        <dbReference type="EMBL" id="OCB85235.1"/>
    </source>
</evidence>
<accession>A0A9Q5HSS1</accession>
<organism evidence="5 6">
    <name type="scientific">Sanghuangporus baumii</name>
    <name type="common">Phellinus baumii</name>
    <dbReference type="NCBI Taxonomy" id="108892"/>
    <lineage>
        <taxon>Eukaryota</taxon>
        <taxon>Fungi</taxon>
        <taxon>Dikarya</taxon>
        <taxon>Basidiomycota</taxon>
        <taxon>Agaricomycotina</taxon>
        <taxon>Agaricomycetes</taxon>
        <taxon>Hymenochaetales</taxon>
        <taxon>Hymenochaetaceae</taxon>
        <taxon>Sanghuangporus</taxon>
    </lineage>
</organism>
<reference evidence="5" key="1">
    <citation type="submission" date="2016-06" db="EMBL/GenBank/DDBJ databases">
        <title>Draft Genome sequence of the fungus Inonotus baumii.</title>
        <authorList>
            <person name="Zhu H."/>
            <person name="Lin W."/>
        </authorList>
    </citation>
    <scope>NUCLEOTIDE SEQUENCE</scope>
    <source>
        <strain evidence="5">821</strain>
    </source>
</reference>